<feature type="transmembrane region" description="Helical" evidence="2">
    <location>
        <begin position="33"/>
        <end position="50"/>
    </location>
</feature>
<evidence type="ECO:0000313" key="4">
    <source>
        <dbReference type="Proteomes" id="UP001202674"/>
    </source>
</evidence>
<dbReference type="AlphaFoldDB" id="A0AAE3FS00"/>
<reference evidence="3 4" key="1">
    <citation type="journal article" date="2022" name="Syst. Appl. Microbiol.">
        <title>Natronocalculus amylovorans gen. nov., sp. nov., and Natranaeroarchaeum aerophilus sp. nov., dominant culturable amylolytic natronoarchaea from hypersaline soda lakes in southwestern Siberia.</title>
        <authorList>
            <person name="Sorokin D.Y."/>
            <person name="Elcheninov A.G."/>
            <person name="Khizhniak T.V."/>
            <person name="Koenen M."/>
            <person name="Bale N.J."/>
            <person name="Damste J.S.S."/>
            <person name="Kublanov I.V."/>
        </authorList>
    </citation>
    <scope>NUCLEOTIDE SEQUENCE [LARGE SCALE GENOMIC DNA]</scope>
    <source>
        <strain evidence="3 4">AArc-St1-1</strain>
    </source>
</reference>
<evidence type="ECO:0000256" key="2">
    <source>
        <dbReference type="SAM" id="Phobius"/>
    </source>
</evidence>
<comment type="caution">
    <text evidence="3">The sequence shown here is derived from an EMBL/GenBank/DDBJ whole genome shotgun (WGS) entry which is preliminary data.</text>
</comment>
<protein>
    <submittedName>
        <fullName evidence="3">Uncharacterized protein</fullName>
    </submittedName>
</protein>
<dbReference type="RefSeq" id="WP_250596939.1">
    <property type="nucleotide sequence ID" value="NZ_JAKRVY010000005.1"/>
</dbReference>
<keyword evidence="2" id="KW-0812">Transmembrane</keyword>
<accession>A0AAE3FS00</accession>
<organism evidence="3 4">
    <name type="scientific">Natranaeroarchaeum aerophilus</name>
    <dbReference type="NCBI Taxonomy" id="2917711"/>
    <lineage>
        <taxon>Archaea</taxon>
        <taxon>Methanobacteriati</taxon>
        <taxon>Methanobacteriota</taxon>
        <taxon>Stenosarchaea group</taxon>
        <taxon>Halobacteria</taxon>
        <taxon>Halobacteriales</taxon>
        <taxon>Natronoarchaeaceae</taxon>
        <taxon>Natranaeroarchaeum</taxon>
    </lineage>
</organism>
<proteinExistence type="predicted"/>
<feature type="compositionally biased region" description="Basic and acidic residues" evidence="1">
    <location>
        <begin position="60"/>
        <end position="74"/>
    </location>
</feature>
<feature type="region of interest" description="Disordered" evidence="1">
    <location>
        <begin position="53"/>
        <end position="83"/>
    </location>
</feature>
<keyword evidence="2" id="KW-1133">Transmembrane helix</keyword>
<dbReference type="EMBL" id="JAKRVY010000005">
    <property type="protein sequence ID" value="MCL9814101.1"/>
    <property type="molecule type" value="Genomic_DNA"/>
</dbReference>
<name>A0AAE3FS00_9EURY</name>
<keyword evidence="4" id="KW-1185">Reference proteome</keyword>
<evidence type="ECO:0000313" key="3">
    <source>
        <dbReference type="EMBL" id="MCL9814101.1"/>
    </source>
</evidence>
<feature type="transmembrane region" description="Helical" evidence="2">
    <location>
        <begin position="7"/>
        <end position="27"/>
    </location>
</feature>
<evidence type="ECO:0000256" key="1">
    <source>
        <dbReference type="SAM" id="MobiDB-lite"/>
    </source>
</evidence>
<keyword evidence="2" id="KW-0472">Membrane</keyword>
<gene>
    <name evidence="3" type="ORF">AArcSt11_10600</name>
</gene>
<dbReference type="Proteomes" id="UP001202674">
    <property type="component" value="Unassembled WGS sequence"/>
</dbReference>
<sequence>MSTLPQLNRYGILFALSLLAALGLAIIDGFGTSATAAAVFAVFVLSVAMYRNDNESEPNTSDRDDGTSDRDKEAMVGPAEGDL</sequence>